<feature type="compositionally biased region" description="Low complexity" evidence="1">
    <location>
        <begin position="97"/>
        <end position="108"/>
    </location>
</feature>
<protein>
    <submittedName>
        <fullName evidence="3">Uncharacterized protein</fullName>
    </submittedName>
</protein>
<dbReference type="STRING" id="41427.A0A182IWT2"/>
<reference evidence="3" key="1">
    <citation type="submission" date="2022-08" db="UniProtKB">
        <authorList>
            <consortium name="EnsemblMetazoa"/>
        </authorList>
    </citation>
    <scope>IDENTIFICATION</scope>
    <source>
        <strain evidence="3">EBRO</strain>
    </source>
</reference>
<feature type="compositionally biased region" description="Basic residues" evidence="1">
    <location>
        <begin position="112"/>
        <end position="123"/>
    </location>
</feature>
<evidence type="ECO:0000256" key="1">
    <source>
        <dbReference type="SAM" id="MobiDB-lite"/>
    </source>
</evidence>
<organism evidence="3">
    <name type="scientific">Anopheles atroparvus</name>
    <name type="common">European mosquito</name>
    <dbReference type="NCBI Taxonomy" id="41427"/>
    <lineage>
        <taxon>Eukaryota</taxon>
        <taxon>Metazoa</taxon>
        <taxon>Ecdysozoa</taxon>
        <taxon>Arthropoda</taxon>
        <taxon>Hexapoda</taxon>
        <taxon>Insecta</taxon>
        <taxon>Pterygota</taxon>
        <taxon>Neoptera</taxon>
        <taxon>Endopterygota</taxon>
        <taxon>Diptera</taxon>
        <taxon>Nematocera</taxon>
        <taxon>Culicoidea</taxon>
        <taxon>Culicidae</taxon>
        <taxon>Anophelinae</taxon>
        <taxon>Anopheles</taxon>
    </lineage>
</organism>
<dbReference type="VEuPathDB" id="VectorBase:AATE007002"/>
<proteinExistence type="predicted"/>
<sequence>MNSFIAICLLAVVGVAFAAPAKYEHAGGHHPVVVPGPAVVHTYPAVAPVVKCGHNLLVSCGTHHAAVPCQAHAAHGHGHAGYGGHAPAPAPAHHHAAPAPAYHHAAPAEYRAKKHKKHHKKHFKSAEDSSSDLLSWVEQK</sequence>
<evidence type="ECO:0000256" key="2">
    <source>
        <dbReference type="SAM" id="SignalP"/>
    </source>
</evidence>
<feature type="signal peptide" evidence="2">
    <location>
        <begin position="1"/>
        <end position="18"/>
    </location>
</feature>
<feature type="chain" id="PRO_5043825686" evidence="2">
    <location>
        <begin position="19"/>
        <end position="140"/>
    </location>
</feature>
<name>A0A182IWT2_ANOAO</name>
<dbReference type="EnsemblMetazoa" id="AATE007002-RA">
    <property type="protein sequence ID" value="AATE007002-PA.1"/>
    <property type="gene ID" value="AATE007002"/>
</dbReference>
<evidence type="ECO:0000313" key="3">
    <source>
        <dbReference type="EnsemblMetazoa" id="AATE007002-PA.1"/>
    </source>
</evidence>
<keyword evidence="2" id="KW-0732">Signal</keyword>
<feature type="region of interest" description="Disordered" evidence="1">
    <location>
        <begin position="76"/>
        <end position="140"/>
    </location>
</feature>
<accession>A0A182IWT2</accession>
<dbReference type="AlphaFoldDB" id="A0A182IWT2"/>